<accession>A0A2H0TQK1</accession>
<dbReference type="Gene3D" id="3.40.30.10">
    <property type="entry name" value="Glutaredoxin"/>
    <property type="match status" value="1"/>
</dbReference>
<feature type="transmembrane region" description="Helical" evidence="1">
    <location>
        <begin position="7"/>
        <end position="26"/>
    </location>
</feature>
<proteinExistence type="predicted"/>
<dbReference type="SUPFAM" id="SSF52833">
    <property type="entry name" value="Thioredoxin-like"/>
    <property type="match status" value="1"/>
</dbReference>
<evidence type="ECO:0000256" key="1">
    <source>
        <dbReference type="SAM" id="Phobius"/>
    </source>
</evidence>
<evidence type="ECO:0000313" key="3">
    <source>
        <dbReference type="EMBL" id="PIR74453.1"/>
    </source>
</evidence>
<reference evidence="4" key="1">
    <citation type="submission" date="2017-09" db="EMBL/GenBank/DDBJ databases">
        <title>Depth-based differentiation of microbial function through sediment-hosted aquifers and enrichment of novel symbionts in the deep terrestrial subsurface.</title>
        <authorList>
            <person name="Probst A.J."/>
            <person name="Ladd B."/>
            <person name="Jarett J.K."/>
            <person name="Geller-Mcgrath D.E."/>
            <person name="Sieber C.M.K."/>
            <person name="Emerson J.B."/>
            <person name="Anantharaman K."/>
            <person name="Thomas B.C."/>
            <person name="Malmstrom R."/>
            <person name="Stieglmeier M."/>
            <person name="Klingl A."/>
            <person name="Woyke T."/>
            <person name="Ryan C.M."/>
            <person name="Banfield J.F."/>
        </authorList>
    </citation>
    <scope>NUCLEOTIDE SEQUENCE [LARGE SCALE GENOMIC DNA]</scope>
</reference>
<evidence type="ECO:0000313" key="4">
    <source>
        <dbReference type="Proteomes" id="UP000230154"/>
    </source>
</evidence>
<comment type="caution">
    <text evidence="3">The sequence shown here is derived from an EMBL/GenBank/DDBJ whole genome shotgun (WGS) entry which is preliminary data.</text>
</comment>
<keyword evidence="1" id="KW-1133">Transmembrane helix</keyword>
<dbReference type="AlphaFoldDB" id="A0A2H0TQK1"/>
<evidence type="ECO:0000259" key="2">
    <source>
        <dbReference type="Pfam" id="PF13462"/>
    </source>
</evidence>
<dbReference type="CDD" id="cd02972">
    <property type="entry name" value="DsbA_family"/>
    <property type="match status" value="1"/>
</dbReference>
<dbReference type="InterPro" id="IPR036249">
    <property type="entry name" value="Thioredoxin-like_sf"/>
</dbReference>
<dbReference type="Pfam" id="PF13462">
    <property type="entry name" value="Thioredoxin_4"/>
    <property type="match status" value="1"/>
</dbReference>
<keyword evidence="1" id="KW-0812">Transmembrane</keyword>
<dbReference type="Proteomes" id="UP000230154">
    <property type="component" value="Unassembled WGS sequence"/>
</dbReference>
<dbReference type="EMBL" id="PFCB01000021">
    <property type="protein sequence ID" value="PIR74453.1"/>
    <property type="molecule type" value="Genomic_DNA"/>
</dbReference>
<name>A0A2H0TQK1_9BACT</name>
<gene>
    <name evidence="3" type="ORF">COU35_02630</name>
</gene>
<dbReference type="InterPro" id="IPR012336">
    <property type="entry name" value="Thioredoxin-like_fold"/>
</dbReference>
<feature type="domain" description="Thioredoxin-like fold" evidence="2">
    <location>
        <begin position="55"/>
        <end position="213"/>
    </location>
</feature>
<keyword evidence="1" id="KW-0472">Membrane</keyword>
<sequence length="215" mass="23838">MIKIRHLIFVFTPAILVVGLALFIRISQYEPLEPDFEQLAQNAKNDQFSIPIFPEDPVIGSKTSPITLVNFADFGCEACKEQHEIITALMAAHPGQIKTIWKGLPVTRFPFDTRAAHTVAFCMNQVGAFDAFAARAFANSDNLSPSVLDAMIESMDVPSKQFNECRDSGRADAYIQKIETVARALDIQSVPAIFIDNKQIQPPATVEAWESLLQL</sequence>
<organism evidence="3 4">
    <name type="scientific">Candidatus Magasanikbacteria bacterium CG10_big_fil_rev_8_21_14_0_10_47_10</name>
    <dbReference type="NCBI Taxonomy" id="1974652"/>
    <lineage>
        <taxon>Bacteria</taxon>
        <taxon>Candidatus Magasanikiibacteriota</taxon>
    </lineage>
</organism>
<protein>
    <recommendedName>
        <fullName evidence="2">Thioredoxin-like fold domain-containing protein</fullName>
    </recommendedName>
</protein>